<evidence type="ECO:0000313" key="2">
    <source>
        <dbReference type="EMBL" id="KAL3881307.1"/>
    </source>
</evidence>
<feature type="region of interest" description="Disordered" evidence="1">
    <location>
        <begin position="289"/>
        <end position="323"/>
    </location>
</feature>
<feature type="compositionally biased region" description="Polar residues" evidence="1">
    <location>
        <begin position="121"/>
        <end position="139"/>
    </location>
</feature>
<feature type="compositionally biased region" description="Polar residues" evidence="1">
    <location>
        <begin position="223"/>
        <end position="234"/>
    </location>
</feature>
<reference evidence="2 3" key="1">
    <citation type="submission" date="2024-11" db="EMBL/GenBank/DDBJ databases">
        <title>Chromosome-level genome assembly of the freshwater bivalve Anodonta woodiana.</title>
        <authorList>
            <person name="Chen X."/>
        </authorList>
    </citation>
    <scope>NUCLEOTIDE SEQUENCE [LARGE SCALE GENOMIC DNA]</scope>
    <source>
        <strain evidence="2">MN2024</strain>
        <tissue evidence="2">Gills</tissue>
    </source>
</reference>
<protein>
    <submittedName>
        <fullName evidence="2">Uncharacterized protein</fullName>
    </submittedName>
</protein>
<feature type="compositionally biased region" description="Polar residues" evidence="1">
    <location>
        <begin position="78"/>
        <end position="94"/>
    </location>
</feature>
<dbReference type="Proteomes" id="UP001634394">
    <property type="component" value="Unassembled WGS sequence"/>
</dbReference>
<feature type="compositionally biased region" description="Polar residues" evidence="1">
    <location>
        <begin position="297"/>
        <end position="306"/>
    </location>
</feature>
<feature type="compositionally biased region" description="Basic and acidic residues" evidence="1">
    <location>
        <begin position="195"/>
        <end position="204"/>
    </location>
</feature>
<dbReference type="Gene3D" id="1.10.437.10">
    <property type="entry name" value="Blc2-like"/>
    <property type="match status" value="1"/>
</dbReference>
<dbReference type="EMBL" id="JBJQND010000003">
    <property type="protein sequence ID" value="KAL3881307.1"/>
    <property type="molecule type" value="Genomic_DNA"/>
</dbReference>
<dbReference type="InterPro" id="IPR036834">
    <property type="entry name" value="Bcl-2-like_sf"/>
</dbReference>
<feature type="compositionally biased region" description="Basic and acidic residues" evidence="1">
    <location>
        <begin position="254"/>
        <end position="264"/>
    </location>
</feature>
<accession>A0ABD3X5I0</accession>
<evidence type="ECO:0000256" key="1">
    <source>
        <dbReference type="SAM" id="MobiDB-lite"/>
    </source>
</evidence>
<keyword evidence="3" id="KW-1185">Reference proteome</keyword>
<feature type="region of interest" description="Disordered" evidence="1">
    <location>
        <begin position="121"/>
        <end position="274"/>
    </location>
</feature>
<organism evidence="2 3">
    <name type="scientific">Sinanodonta woodiana</name>
    <name type="common">Chinese pond mussel</name>
    <name type="synonym">Anodonta woodiana</name>
    <dbReference type="NCBI Taxonomy" id="1069815"/>
    <lineage>
        <taxon>Eukaryota</taxon>
        <taxon>Metazoa</taxon>
        <taxon>Spiralia</taxon>
        <taxon>Lophotrochozoa</taxon>
        <taxon>Mollusca</taxon>
        <taxon>Bivalvia</taxon>
        <taxon>Autobranchia</taxon>
        <taxon>Heteroconchia</taxon>
        <taxon>Palaeoheterodonta</taxon>
        <taxon>Unionida</taxon>
        <taxon>Unionoidea</taxon>
        <taxon>Unionidae</taxon>
        <taxon>Unioninae</taxon>
        <taxon>Sinanodonta</taxon>
    </lineage>
</organism>
<dbReference type="AlphaFoldDB" id="A0ABD3X5I0"/>
<evidence type="ECO:0000313" key="3">
    <source>
        <dbReference type="Proteomes" id="UP001634394"/>
    </source>
</evidence>
<feature type="compositionally biased region" description="Basic and acidic residues" evidence="1">
    <location>
        <begin position="41"/>
        <end position="63"/>
    </location>
</feature>
<feature type="compositionally biased region" description="Basic and acidic residues" evidence="1">
    <location>
        <begin position="235"/>
        <end position="246"/>
    </location>
</feature>
<feature type="region of interest" description="Disordered" evidence="1">
    <location>
        <begin position="1"/>
        <end position="94"/>
    </location>
</feature>
<gene>
    <name evidence="2" type="ORF">ACJMK2_027760</name>
</gene>
<sequence length="596" mass="67709">MKYENMKMAEAGIHRHPTVPMTRKDTSVKQEQLPSSSYNTNKRDLPSQNKSRETNLKRADSYRRATNTLSIYDDLSNNKDSFSAHGNDQKTKYNTLPVNSKLHLQDCQNKTQTMNRLTSGQSANAVHRNVSQKSGSFPSPDTDEDQMSVPDIQLRKRKRWFGRNKQPQISTKKESDDDNKQKDKKRSIFSFRRQKVSDKDKTEYKNGSSVLKISRLERKSYTEQHSTGKNGMSRTTEKSEKVDIESKYGGLHSTHRETYSKEVTEESDTSSTKQGPFYLFSKLKKSFRKKKKGSRKQSVVNENTVPKETGLTDSAPGPQQPPQSDVITEIFEALIDPLSSINHASGTFSPKKADRSKLHLDGLRKARPAGPEKGSFCKSSSCSVTETEFIGSHNRVLHEVNIETHEHEHKVLTPTVELDGPGFDFADGPEQELGEIKAEAEFSEADDTEQNRRVTDVAHRLQLIGDQIVSRRESSHSSSEGGSDHASLIDYLRQIGDNVDSRFFQRGISDLTPVIVPVVRNLIMAETYDRFQSVIRRELQDTVGWEQVAWYTYVTRSAILVVSQAMQVGSHLRQMTSRYFSEHIRPFIEQQPNGWV</sequence>
<proteinExistence type="predicted"/>
<comment type="caution">
    <text evidence="2">The sequence shown here is derived from an EMBL/GenBank/DDBJ whole genome shotgun (WGS) entry which is preliminary data.</text>
</comment>
<name>A0ABD3X5I0_SINWO</name>
<feature type="compositionally biased region" description="Polar residues" evidence="1">
    <location>
        <begin position="29"/>
        <end position="40"/>
    </location>
</feature>
<feature type="compositionally biased region" description="Basic and acidic residues" evidence="1">
    <location>
        <begin position="171"/>
        <end position="181"/>
    </location>
</feature>
<dbReference type="SUPFAM" id="SSF56854">
    <property type="entry name" value="Bcl-2 inhibitors of programmed cell death"/>
    <property type="match status" value="1"/>
</dbReference>